<sequence length="225" mass="23602">MRIRSTVVGGFVAIVGLVTAVVLSPLMALEKIEVTGLVTLDESIVVGAVSEQIGRPLATLDFGDVTSKLGTVPQIESFATELRPPHTLVIRIVERVAIGSIRLASGHDIVDAAGVVIGFSEAEPVGIPAILVSEVDSPSFDAIVNTLRALPAELRADVKSITAETRDSVTFLLRSSAHEIRWGSDELPAHKAAVASQALVLAASRGGVFVIDVSAPDTLVMTPRR</sequence>
<keyword evidence="3" id="KW-0812">Transmembrane</keyword>
<keyword evidence="4" id="KW-0472">Membrane</keyword>
<proteinExistence type="predicted"/>
<evidence type="ECO:0000256" key="1">
    <source>
        <dbReference type="ARBA" id="ARBA00022475"/>
    </source>
</evidence>
<evidence type="ECO:0000259" key="6">
    <source>
        <dbReference type="Pfam" id="PF03799"/>
    </source>
</evidence>
<dbReference type="PANTHER" id="PTHR37820">
    <property type="entry name" value="CELL DIVISION PROTEIN DIVIB"/>
    <property type="match status" value="1"/>
</dbReference>
<dbReference type="Pfam" id="PF08478">
    <property type="entry name" value="POTRA_1"/>
    <property type="match status" value="1"/>
</dbReference>
<evidence type="ECO:0000256" key="5">
    <source>
        <dbReference type="ARBA" id="ARBA00023306"/>
    </source>
</evidence>
<protein>
    <submittedName>
        <fullName evidence="8">Unannotated protein</fullName>
    </submittedName>
</protein>
<dbReference type="EMBL" id="CAEZUE010000092">
    <property type="protein sequence ID" value="CAB4595425.1"/>
    <property type="molecule type" value="Genomic_DNA"/>
</dbReference>
<keyword evidence="2" id="KW-0132">Cell division</keyword>
<dbReference type="AlphaFoldDB" id="A0A6J6G8L1"/>
<dbReference type="GO" id="GO:0005886">
    <property type="term" value="C:plasma membrane"/>
    <property type="evidence" value="ECO:0007669"/>
    <property type="project" value="TreeGrafter"/>
</dbReference>
<organism evidence="8">
    <name type="scientific">freshwater metagenome</name>
    <dbReference type="NCBI Taxonomy" id="449393"/>
    <lineage>
        <taxon>unclassified sequences</taxon>
        <taxon>metagenomes</taxon>
        <taxon>ecological metagenomes</taxon>
    </lineage>
</organism>
<evidence type="ECO:0000259" key="7">
    <source>
        <dbReference type="Pfam" id="PF08478"/>
    </source>
</evidence>
<feature type="domain" description="POTRA" evidence="7">
    <location>
        <begin position="28"/>
        <end position="95"/>
    </location>
</feature>
<evidence type="ECO:0000256" key="3">
    <source>
        <dbReference type="ARBA" id="ARBA00022692"/>
    </source>
</evidence>
<dbReference type="InterPro" id="IPR005548">
    <property type="entry name" value="Cell_div_FtsQ/DivIB_C"/>
</dbReference>
<dbReference type="Gene3D" id="3.10.20.310">
    <property type="entry name" value="membrane protein fhac"/>
    <property type="match status" value="1"/>
</dbReference>
<keyword evidence="4" id="KW-1133">Transmembrane helix</keyword>
<evidence type="ECO:0000256" key="4">
    <source>
        <dbReference type="ARBA" id="ARBA00022989"/>
    </source>
</evidence>
<dbReference type="InterPro" id="IPR013685">
    <property type="entry name" value="POTRA_FtsQ_type"/>
</dbReference>
<feature type="domain" description="Cell division protein FtsQ/DivIB C-terminal" evidence="6">
    <location>
        <begin position="107"/>
        <end position="189"/>
    </location>
</feature>
<dbReference type="Pfam" id="PF03799">
    <property type="entry name" value="FtsQ_DivIB_C"/>
    <property type="match status" value="1"/>
</dbReference>
<reference evidence="8" key="1">
    <citation type="submission" date="2020-05" db="EMBL/GenBank/DDBJ databases">
        <authorList>
            <person name="Chiriac C."/>
            <person name="Salcher M."/>
            <person name="Ghai R."/>
            <person name="Kavagutti S V."/>
        </authorList>
    </citation>
    <scope>NUCLEOTIDE SEQUENCE</scope>
</reference>
<dbReference type="GO" id="GO:0051301">
    <property type="term" value="P:cell division"/>
    <property type="evidence" value="ECO:0007669"/>
    <property type="project" value="UniProtKB-KW"/>
</dbReference>
<name>A0A6J6G8L1_9ZZZZ</name>
<evidence type="ECO:0000313" key="8">
    <source>
        <dbReference type="EMBL" id="CAB4595425.1"/>
    </source>
</evidence>
<gene>
    <name evidence="8" type="ORF">UFOPK1788_00762</name>
</gene>
<dbReference type="PANTHER" id="PTHR37820:SF1">
    <property type="entry name" value="CELL DIVISION PROTEIN FTSQ"/>
    <property type="match status" value="1"/>
</dbReference>
<keyword evidence="1" id="KW-1003">Cell membrane</keyword>
<evidence type="ECO:0000256" key="2">
    <source>
        <dbReference type="ARBA" id="ARBA00022618"/>
    </source>
</evidence>
<dbReference type="InterPro" id="IPR050487">
    <property type="entry name" value="FtsQ_DivIB"/>
</dbReference>
<keyword evidence="5" id="KW-0131">Cell cycle</keyword>
<accession>A0A6J6G8L1</accession>